<dbReference type="SUPFAM" id="SSF52172">
    <property type="entry name" value="CheY-like"/>
    <property type="match status" value="1"/>
</dbReference>
<dbReference type="EMBL" id="CP054056">
    <property type="protein sequence ID" value="QKJ25758.1"/>
    <property type="molecule type" value="Genomic_DNA"/>
</dbReference>
<dbReference type="GO" id="GO:0006352">
    <property type="term" value="P:DNA-templated transcription initiation"/>
    <property type="evidence" value="ECO:0007669"/>
    <property type="project" value="InterPro"/>
</dbReference>
<dbReference type="GO" id="GO:0000160">
    <property type="term" value="P:phosphorelay signal transduction system"/>
    <property type="evidence" value="ECO:0007669"/>
    <property type="project" value="InterPro"/>
</dbReference>
<keyword evidence="2" id="KW-0805">Transcription regulation</keyword>
<dbReference type="GO" id="GO:0016987">
    <property type="term" value="F:sigma factor activity"/>
    <property type="evidence" value="ECO:0007669"/>
    <property type="project" value="UniProtKB-KW"/>
</dbReference>
<keyword evidence="6" id="KW-0597">Phosphoprotein</keyword>
<dbReference type="KEGG" id="aqg:HRU87_06250"/>
<evidence type="ECO:0000256" key="2">
    <source>
        <dbReference type="ARBA" id="ARBA00023015"/>
    </source>
</evidence>
<evidence type="ECO:0000256" key="5">
    <source>
        <dbReference type="ARBA" id="ARBA00023163"/>
    </source>
</evidence>
<evidence type="ECO:0000259" key="7">
    <source>
        <dbReference type="PROSITE" id="PS50110"/>
    </source>
</evidence>
<evidence type="ECO:0000256" key="1">
    <source>
        <dbReference type="ARBA" id="ARBA00010641"/>
    </source>
</evidence>
<proteinExistence type="inferred from homology"/>
<dbReference type="PROSITE" id="PS50110">
    <property type="entry name" value="RESPONSE_REGULATORY"/>
    <property type="match status" value="1"/>
</dbReference>
<dbReference type="Gene3D" id="3.40.50.2300">
    <property type="match status" value="1"/>
</dbReference>
<dbReference type="Proteomes" id="UP000501003">
    <property type="component" value="Chromosome"/>
</dbReference>
<dbReference type="InterPro" id="IPR036388">
    <property type="entry name" value="WH-like_DNA-bd_sf"/>
</dbReference>
<gene>
    <name evidence="8" type="ORF">HRU87_06250</name>
</gene>
<dbReference type="GO" id="GO:0003677">
    <property type="term" value="F:DNA binding"/>
    <property type="evidence" value="ECO:0007669"/>
    <property type="project" value="UniProtKB-KW"/>
</dbReference>
<organism evidence="8 9">
    <name type="scientific">Aquiluna borgnonia</name>
    <dbReference type="NCBI Taxonomy" id="2499157"/>
    <lineage>
        <taxon>Bacteria</taxon>
        <taxon>Bacillati</taxon>
        <taxon>Actinomycetota</taxon>
        <taxon>Actinomycetes</taxon>
        <taxon>Micrococcales</taxon>
        <taxon>Microbacteriaceae</taxon>
        <taxon>Luna cluster</taxon>
        <taxon>Luna-1 subcluster</taxon>
        <taxon>Aquiluna</taxon>
    </lineage>
</organism>
<dbReference type="Gene3D" id="1.10.10.10">
    <property type="entry name" value="Winged helix-like DNA-binding domain superfamily/Winged helix DNA-binding domain"/>
    <property type="match status" value="1"/>
</dbReference>
<evidence type="ECO:0000256" key="3">
    <source>
        <dbReference type="ARBA" id="ARBA00023082"/>
    </source>
</evidence>
<dbReference type="AlphaFoldDB" id="A0A7D4UM85"/>
<dbReference type="PANTHER" id="PTHR43214:SF44">
    <property type="entry name" value="TWO-COMPONENT RESPONSE REGULATOR"/>
    <property type="match status" value="1"/>
</dbReference>
<feature type="domain" description="Response regulatory" evidence="7">
    <location>
        <begin position="10"/>
        <end position="130"/>
    </location>
</feature>
<reference evidence="8 9" key="1">
    <citation type="submission" date="2020-05" db="EMBL/GenBank/DDBJ databases">
        <title>Aquirufa sp. strain 15G-AUS-rot a new Aquirufa species.</title>
        <authorList>
            <person name="Pitt A."/>
            <person name="Hahn M.W."/>
        </authorList>
    </citation>
    <scope>NUCLEOTIDE SEQUENCE [LARGE SCALE GENOMIC DNA]</scope>
    <source>
        <strain evidence="8 9">15G-AUS-rot</strain>
    </source>
</reference>
<protein>
    <submittedName>
        <fullName evidence="8">Response regulator transcription factor</fullName>
    </submittedName>
</protein>
<dbReference type="PANTHER" id="PTHR43214">
    <property type="entry name" value="TWO-COMPONENT RESPONSE REGULATOR"/>
    <property type="match status" value="1"/>
</dbReference>
<comment type="similarity">
    <text evidence="1">Belongs to the sigma-70 factor family. ECF subfamily.</text>
</comment>
<dbReference type="InterPro" id="IPR000792">
    <property type="entry name" value="Tscrpt_reg_LuxR_C"/>
</dbReference>
<keyword evidence="5" id="KW-0804">Transcription</keyword>
<dbReference type="InterPro" id="IPR011006">
    <property type="entry name" value="CheY-like_superfamily"/>
</dbReference>
<dbReference type="Pfam" id="PF00072">
    <property type="entry name" value="Response_reg"/>
    <property type="match status" value="1"/>
</dbReference>
<evidence type="ECO:0000256" key="6">
    <source>
        <dbReference type="PROSITE-ProRule" id="PRU00169"/>
    </source>
</evidence>
<dbReference type="InterPro" id="IPR016032">
    <property type="entry name" value="Sig_transdc_resp-reg_C-effctor"/>
</dbReference>
<dbReference type="RefSeq" id="WP_173494055.1">
    <property type="nucleotide sequence ID" value="NZ_CP054056.1"/>
</dbReference>
<name>A0A7D4UM85_9MICO</name>
<keyword evidence="4" id="KW-0238">DNA-binding</keyword>
<accession>A0A7D4UM85</accession>
<dbReference type="SUPFAM" id="SSF46894">
    <property type="entry name" value="C-terminal effector domain of the bipartite response regulators"/>
    <property type="match status" value="1"/>
</dbReference>
<dbReference type="InterPro" id="IPR001789">
    <property type="entry name" value="Sig_transdc_resp-reg_receiver"/>
</dbReference>
<keyword evidence="9" id="KW-1185">Reference proteome</keyword>
<sequence>MRTLVMRPIRVLYVENDSALRRILGEMLAKSDKLQLVGSYANANEVLDRATVRGADVALVDFSLDQNGLNGIELGIALRNINEYIGIVVYSQHSVSKMVNRVPKAMRHGWSFFDKSAEMSLSDYVRIIHSTAAGNGNWEAVSERDVQGVEARTSIFFQLSPQQRAIMSLSAQGKGAKEIAAQLGLSYSYVRKQLSRSYSVLLPGASPRDDLKTAAVLKYIELTRQN</sequence>
<feature type="modified residue" description="4-aspartylphosphate" evidence="6">
    <location>
        <position position="61"/>
    </location>
</feature>
<evidence type="ECO:0000313" key="8">
    <source>
        <dbReference type="EMBL" id="QKJ25758.1"/>
    </source>
</evidence>
<dbReference type="InterPro" id="IPR039420">
    <property type="entry name" value="WalR-like"/>
</dbReference>
<keyword evidence="3" id="KW-0731">Sigma factor</keyword>
<dbReference type="InterPro" id="IPR013249">
    <property type="entry name" value="RNA_pol_sigma70_r4_t2"/>
</dbReference>
<dbReference type="Pfam" id="PF08281">
    <property type="entry name" value="Sigma70_r4_2"/>
    <property type="match status" value="1"/>
</dbReference>
<evidence type="ECO:0000256" key="4">
    <source>
        <dbReference type="ARBA" id="ARBA00023125"/>
    </source>
</evidence>
<dbReference type="SMART" id="SM00421">
    <property type="entry name" value="HTH_LUXR"/>
    <property type="match status" value="1"/>
</dbReference>
<evidence type="ECO:0000313" key="9">
    <source>
        <dbReference type="Proteomes" id="UP000501003"/>
    </source>
</evidence>